<keyword evidence="2" id="KW-1185">Reference proteome</keyword>
<proteinExistence type="predicted"/>
<organism evidence="1 2">
    <name type="scientific">Collybiopsis luxurians FD-317 M1</name>
    <dbReference type="NCBI Taxonomy" id="944289"/>
    <lineage>
        <taxon>Eukaryota</taxon>
        <taxon>Fungi</taxon>
        <taxon>Dikarya</taxon>
        <taxon>Basidiomycota</taxon>
        <taxon>Agaricomycotina</taxon>
        <taxon>Agaricomycetes</taxon>
        <taxon>Agaricomycetidae</taxon>
        <taxon>Agaricales</taxon>
        <taxon>Marasmiineae</taxon>
        <taxon>Omphalotaceae</taxon>
        <taxon>Collybiopsis</taxon>
        <taxon>Collybiopsis luxurians</taxon>
    </lineage>
</organism>
<gene>
    <name evidence="1" type="ORF">GYMLUDRAFT_64771</name>
</gene>
<accession>A0A0D0C9U6</accession>
<dbReference type="HOGENOM" id="CLU_1610929_0_0_1"/>
<dbReference type="Proteomes" id="UP000053593">
    <property type="component" value="Unassembled WGS sequence"/>
</dbReference>
<dbReference type="EMBL" id="KN834861">
    <property type="protein sequence ID" value="KIK51553.1"/>
    <property type="molecule type" value="Genomic_DNA"/>
</dbReference>
<evidence type="ECO:0000313" key="2">
    <source>
        <dbReference type="Proteomes" id="UP000053593"/>
    </source>
</evidence>
<evidence type="ECO:0000313" key="1">
    <source>
        <dbReference type="EMBL" id="KIK51553.1"/>
    </source>
</evidence>
<reference evidence="1 2" key="1">
    <citation type="submission" date="2014-04" db="EMBL/GenBank/DDBJ databases">
        <title>Evolutionary Origins and Diversification of the Mycorrhizal Mutualists.</title>
        <authorList>
            <consortium name="DOE Joint Genome Institute"/>
            <consortium name="Mycorrhizal Genomics Consortium"/>
            <person name="Kohler A."/>
            <person name="Kuo A."/>
            <person name="Nagy L.G."/>
            <person name="Floudas D."/>
            <person name="Copeland A."/>
            <person name="Barry K.W."/>
            <person name="Cichocki N."/>
            <person name="Veneault-Fourrey C."/>
            <person name="LaButti K."/>
            <person name="Lindquist E.A."/>
            <person name="Lipzen A."/>
            <person name="Lundell T."/>
            <person name="Morin E."/>
            <person name="Murat C."/>
            <person name="Riley R."/>
            <person name="Ohm R."/>
            <person name="Sun H."/>
            <person name="Tunlid A."/>
            <person name="Henrissat B."/>
            <person name="Grigoriev I.V."/>
            <person name="Hibbett D.S."/>
            <person name="Martin F."/>
        </authorList>
    </citation>
    <scope>NUCLEOTIDE SEQUENCE [LARGE SCALE GENOMIC DNA]</scope>
    <source>
        <strain evidence="1 2">FD-317 M1</strain>
    </source>
</reference>
<name>A0A0D0C9U6_9AGAR</name>
<protein>
    <submittedName>
        <fullName evidence="1">Uncharacterized protein</fullName>
    </submittedName>
</protein>
<sequence length="165" mass="18359">MHTGDVLPEAFRKGVAKDADAELVSQAKQGLSERQGINEGFDGTTKEQPDLNSNGYKWLGRQCELFPTLPVTTKECLKYMIDISSYPGKRNSFKEKTVGYPSLDRITITPQLTIEQVSSRRGSKFIWFCLVMAVSLVSNLSSVSFLNTLLLGNAVAQQTSYHKFT</sequence>
<dbReference type="AlphaFoldDB" id="A0A0D0C9U6"/>